<evidence type="ECO:0000256" key="7">
    <source>
        <dbReference type="SAM" id="Phobius"/>
    </source>
</evidence>
<keyword evidence="6" id="KW-0560">Oxidoreductase</keyword>
<comment type="cofactor">
    <cofactor evidence="5">
        <name>heme</name>
        <dbReference type="ChEBI" id="CHEBI:30413"/>
    </cofactor>
</comment>
<dbReference type="InterPro" id="IPR050529">
    <property type="entry name" value="CYP450_sterol_14alpha_dmase"/>
</dbReference>
<evidence type="ECO:0000313" key="8">
    <source>
        <dbReference type="EMBL" id="GJQ09410.1"/>
    </source>
</evidence>
<evidence type="ECO:0000256" key="2">
    <source>
        <dbReference type="ARBA" id="ARBA00022617"/>
    </source>
</evidence>
<dbReference type="GO" id="GO:0004497">
    <property type="term" value="F:monooxygenase activity"/>
    <property type="evidence" value="ECO:0007669"/>
    <property type="project" value="UniProtKB-KW"/>
</dbReference>
<keyword evidence="7" id="KW-0472">Membrane</keyword>
<evidence type="ECO:0000313" key="9">
    <source>
        <dbReference type="Proteomes" id="UP001061958"/>
    </source>
</evidence>
<dbReference type="EMBL" id="BQMJ01000008">
    <property type="protein sequence ID" value="GJQ09410.1"/>
    <property type="molecule type" value="Genomic_DNA"/>
</dbReference>
<dbReference type="SUPFAM" id="SSF48264">
    <property type="entry name" value="Cytochrome P450"/>
    <property type="match status" value="1"/>
</dbReference>
<protein>
    <submittedName>
        <fullName evidence="8">Uncharacterized protein</fullName>
    </submittedName>
</protein>
<organism evidence="8 9">
    <name type="scientific">Galdieria partita</name>
    <dbReference type="NCBI Taxonomy" id="83374"/>
    <lineage>
        <taxon>Eukaryota</taxon>
        <taxon>Rhodophyta</taxon>
        <taxon>Bangiophyceae</taxon>
        <taxon>Galdieriales</taxon>
        <taxon>Galdieriaceae</taxon>
        <taxon>Galdieria</taxon>
    </lineage>
</organism>
<dbReference type="OrthoDB" id="1055148at2759"/>
<keyword evidence="4 5" id="KW-0408">Iron</keyword>
<dbReference type="PANTHER" id="PTHR24304:SF2">
    <property type="entry name" value="24-HYDROXYCHOLESTEROL 7-ALPHA-HYDROXYLASE"/>
    <property type="match status" value="1"/>
</dbReference>
<gene>
    <name evidence="8" type="ORF">GpartN1_g1201.t1</name>
</gene>
<keyword evidence="9" id="KW-1185">Reference proteome</keyword>
<evidence type="ECO:0000256" key="4">
    <source>
        <dbReference type="ARBA" id="ARBA00023004"/>
    </source>
</evidence>
<dbReference type="CDD" id="cd11042">
    <property type="entry name" value="CYP51-like"/>
    <property type="match status" value="1"/>
</dbReference>
<sequence>MLSHDSAALSTFMSSLEAYCWTLVYFLSTILFLGIFWRISGSFFLSKLGLSREVKGKQLPPTFQEGLPLIGNLIAFAKGPLTVVQKGYQSCGDIFTFKVLHKHITFLVGPKAHEVFFQGTDDELDQNEVYAFSVPIFGKGVVYDAPLDKRLQQLRIMSAALRPTRMYGYVDQMVHEAVQFFRKWGEQGEVDILESLSDLIILTASRCLMGREVREQLFEKVSKLYHDLDQGMQPISVFAPYLPISAHRKRDKAREEMVQLFRTVIQNRRMRGLKEDDMLQTFMDASYRDGSRPSEFEVAGLLIALLFAGQHTSSITGSWTGMLMLRNKSIFERVKKEQDAIIEEFGDELNYDVLSKMNLLHLCIKETLRMYPPLILLMRKVLKPKIYKEYVIPENDIVMVSPAASGRLESVFKNANVWDPDRFGPHREEDKKAPFSFIGFGGGRHGCMGEQFAYLQIKTIWTVLIRSFDLEPVGGLPQPDYNAMVVGPRPPCLLSYRKKKDSFLDRVPLYS</sequence>
<evidence type="ECO:0000256" key="6">
    <source>
        <dbReference type="RuleBase" id="RU000461"/>
    </source>
</evidence>
<evidence type="ECO:0000256" key="3">
    <source>
        <dbReference type="ARBA" id="ARBA00022723"/>
    </source>
</evidence>
<dbReference type="InterPro" id="IPR017972">
    <property type="entry name" value="Cyt_P450_CS"/>
</dbReference>
<keyword evidence="7" id="KW-1133">Transmembrane helix</keyword>
<dbReference type="InterPro" id="IPR001128">
    <property type="entry name" value="Cyt_P450"/>
</dbReference>
<dbReference type="Proteomes" id="UP001061958">
    <property type="component" value="Unassembled WGS sequence"/>
</dbReference>
<dbReference type="GO" id="GO:0016705">
    <property type="term" value="F:oxidoreductase activity, acting on paired donors, with incorporation or reduction of molecular oxygen"/>
    <property type="evidence" value="ECO:0007669"/>
    <property type="project" value="InterPro"/>
</dbReference>
<comment type="similarity">
    <text evidence="1 6">Belongs to the cytochrome P450 family.</text>
</comment>
<reference evidence="8" key="2">
    <citation type="submission" date="2022-01" db="EMBL/GenBank/DDBJ databases">
        <authorList>
            <person name="Hirooka S."/>
            <person name="Miyagishima S.Y."/>
        </authorList>
    </citation>
    <scope>NUCLEOTIDE SEQUENCE</scope>
    <source>
        <strain evidence="8">NBRC 102759</strain>
    </source>
</reference>
<keyword evidence="2 5" id="KW-0349">Heme</keyword>
<dbReference type="PRINTS" id="PR00465">
    <property type="entry name" value="EP450IV"/>
</dbReference>
<name>A0A9C7PRX2_9RHOD</name>
<dbReference type="Pfam" id="PF00067">
    <property type="entry name" value="p450"/>
    <property type="match status" value="1"/>
</dbReference>
<keyword evidence="3 5" id="KW-0479">Metal-binding</keyword>
<dbReference type="PRINTS" id="PR00385">
    <property type="entry name" value="P450"/>
</dbReference>
<dbReference type="PANTHER" id="PTHR24304">
    <property type="entry name" value="CYTOCHROME P450 FAMILY 7"/>
    <property type="match status" value="1"/>
</dbReference>
<evidence type="ECO:0000256" key="5">
    <source>
        <dbReference type="PIRSR" id="PIRSR602403-1"/>
    </source>
</evidence>
<feature type="binding site" description="axial binding residue" evidence="5">
    <location>
        <position position="447"/>
    </location>
    <ligand>
        <name>heme</name>
        <dbReference type="ChEBI" id="CHEBI:30413"/>
    </ligand>
    <ligandPart>
        <name>Fe</name>
        <dbReference type="ChEBI" id="CHEBI:18248"/>
    </ligandPart>
</feature>
<feature type="transmembrane region" description="Helical" evidence="7">
    <location>
        <begin position="23"/>
        <end position="45"/>
    </location>
</feature>
<dbReference type="GO" id="GO:0005506">
    <property type="term" value="F:iron ion binding"/>
    <property type="evidence" value="ECO:0007669"/>
    <property type="project" value="InterPro"/>
</dbReference>
<dbReference type="InterPro" id="IPR036396">
    <property type="entry name" value="Cyt_P450_sf"/>
</dbReference>
<proteinExistence type="inferred from homology"/>
<accession>A0A9C7PRX2</accession>
<dbReference type="PROSITE" id="PS00086">
    <property type="entry name" value="CYTOCHROME_P450"/>
    <property type="match status" value="1"/>
</dbReference>
<dbReference type="GO" id="GO:0020037">
    <property type="term" value="F:heme binding"/>
    <property type="evidence" value="ECO:0007669"/>
    <property type="project" value="InterPro"/>
</dbReference>
<evidence type="ECO:0000256" key="1">
    <source>
        <dbReference type="ARBA" id="ARBA00010617"/>
    </source>
</evidence>
<comment type="caution">
    <text evidence="8">The sequence shown here is derived from an EMBL/GenBank/DDBJ whole genome shotgun (WGS) entry which is preliminary data.</text>
</comment>
<reference evidence="8" key="1">
    <citation type="journal article" date="2022" name="Proc. Natl. Acad. Sci. U.S.A.">
        <title>Life cycle and functional genomics of the unicellular red alga Galdieria for elucidating algal and plant evolution and industrial use.</title>
        <authorList>
            <person name="Hirooka S."/>
            <person name="Itabashi T."/>
            <person name="Ichinose T.M."/>
            <person name="Onuma R."/>
            <person name="Fujiwara T."/>
            <person name="Yamashita S."/>
            <person name="Jong L.W."/>
            <person name="Tomita R."/>
            <person name="Iwane A.H."/>
            <person name="Miyagishima S.Y."/>
        </authorList>
    </citation>
    <scope>NUCLEOTIDE SEQUENCE</scope>
    <source>
        <strain evidence="8">NBRC 102759</strain>
    </source>
</reference>
<dbReference type="Gene3D" id="1.10.630.10">
    <property type="entry name" value="Cytochrome P450"/>
    <property type="match status" value="1"/>
</dbReference>
<dbReference type="AlphaFoldDB" id="A0A9C7PRX2"/>
<dbReference type="InterPro" id="IPR002403">
    <property type="entry name" value="Cyt_P450_E_grp-IV"/>
</dbReference>
<keyword evidence="6" id="KW-0503">Monooxygenase</keyword>
<keyword evidence="7" id="KW-0812">Transmembrane</keyword>